<evidence type="ECO:0000256" key="5">
    <source>
        <dbReference type="SAM" id="SignalP"/>
    </source>
</evidence>
<dbReference type="EMBL" id="JACHLP010000002">
    <property type="protein sequence ID" value="MBB4842863.1"/>
    <property type="molecule type" value="Genomic_DNA"/>
</dbReference>
<dbReference type="Gene3D" id="1.25.40.10">
    <property type="entry name" value="Tetratricopeptide repeat domain"/>
    <property type="match status" value="2"/>
</dbReference>
<feature type="chain" id="PRO_5032695086" evidence="5">
    <location>
        <begin position="31"/>
        <end position="601"/>
    </location>
</feature>
<dbReference type="InterPro" id="IPR034122">
    <property type="entry name" value="Retropepsin-like_bacterial"/>
</dbReference>
<feature type="domain" description="Peptidase A2" evidence="6">
    <location>
        <begin position="59"/>
        <end position="141"/>
    </location>
</feature>
<keyword evidence="1" id="KW-0677">Repeat</keyword>
<dbReference type="CDD" id="cd05483">
    <property type="entry name" value="retropepsin_like_bacteria"/>
    <property type="match status" value="2"/>
</dbReference>
<protein>
    <submittedName>
        <fullName evidence="7">Putative aspartyl protease/Tfp pilus assembly protein PilF</fullName>
    </submittedName>
</protein>
<dbReference type="SUPFAM" id="SSF50630">
    <property type="entry name" value="Acid proteases"/>
    <property type="match status" value="2"/>
</dbReference>
<dbReference type="SMART" id="SM00028">
    <property type="entry name" value="TPR"/>
    <property type="match status" value="3"/>
</dbReference>
<evidence type="ECO:0000256" key="2">
    <source>
        <dbReference type="ARBA" id="ARBA00022801"/>
    </source>
</evidence>
<keyword evidence="5" id="KW-0732">Signal</keyword>
<evidence type="ECO:0000256" key="4">
    <source>
        <dbReference type="PROSITE-ProRule" id="PRU00339"/>
    </source>
</evidence>
<sequence>MGSARKLVRRLPRALIWLAASGLAGSSAWAGCQLSQMEIPVRIVDHRPIATLSINGSKVPMLVDSGAFFSMLAPATAEQLNLPLRSLPAGLRIEGHTGRIEAKLTRVAKLGLLDAELPNVEFIVGGNELGAGIMGILGRNILSMADVEYDLAHGAVRLSFPEGDCERNNFAHWAGEAPVVVLPLEGRGHNDTAIRVDATINGSRTQALLDTGAPVTALTIRAARRAGIEDSDMTLFGRVGGAGDGRRNSWLANIGQIDLGGEKISGNRLQIDDVASSSYGILLGLDYFLSHRIYVSRLQNKVYITWNGGPIFGQARAQPDQYDAKYAAIPAEVAKDDADALARRGSAFLAAGNHEPALNDLTRAIELAPESAEYRYLRARVYLATGKLPAARSDLDEALRLDDSHAQARFRRASLRMAMDDMPGMHADLNRLDEDLPKSANLRGDMAMLYASRLQVAEALKQFELWLNSHTRDMRSASLLNSRCWMRTRLNIELPLALQDCKAAVDRDEGSPEYLDSLAWTYLRLNDAAQAKKAFDAAIKLKPRPLSLYGRGLAKAGLRDGSGAELDFEAARKLSPQIEQELRKLGFPLADTAPPQRAPAP</sequence>
<reference evidence="7 8" key="1">
    <citation type="submission" date="2020-08" db="EMBL/GenBank/DDBJ databases">
        <title>Functional genomics of gut bacteria from endangered species of beetles.</title>
        <authorList>
            <person name="Carlos-Shanley C."/>
        </authorList>
    </citation>
    <scope>NUCLEOTIDE SEQUENCE [LARGE SCALE GENOMIC DNA]</scope>
    <source>
        <strain evidence="7 8">S00239</strain>
    </source>
</reference>
<dbReference type="PROSITE" id="PS50005">
    <property type="entry name" value="TPR"/>
    <property type="match status" value="2"/>
</dbReference>
<keyword evidence="7" id="KW-0645">Protease</keyword>
<dbReference type="PROSITE" id="PS00141">
    <property type="entry name" value="ASP_PROTEASE"/>
    <property type="match status" value="1"/>
</dbReference>
<dbReference type="Pfam" id="PF13181">
    <property type="entry name" value="TPR_8"/>
    <property type="match status" value="1"/>
</dbReference>
<organism evidence="7 8">
    <name type="scientific">Roseateles oligotrophus</name>
    <dbReference type="NCBI Taxonomy" id="1769250"/>
    <lineage>
        <taxon>Bacteria</taxon>
        <taxon>Pseudomonadati</taxon>
        <taxon>Pseudomonadota</taxon>
        <taxon>Betaproteobacteria</taxon>
        <taxon>Burkholderiales</taxon>
        <taxon>Sphaerotilaceae</taxon>
        <taxon>Roseateles</taxon>
    </lineage>
</organism>
<evidence type="ECO:0000313" key="7">
    <source>
        <dbReference type="EMBL" id="MBB4842863.1"/>
    </source>
</evidence>
<dbReference type="InterPro" id="IPR019734">
    <property type="entry name" value="TPR_rpt"/>
</dbReference>
<proteinExistence type="predicted"/>
<dbReference type="Gene3D" id="2.40.70.10">
    <property type="entry name" value="Acid Proteases"/>
    <property type="match status" value="2"/>
</dbReference>
<dbReference type="Pfam" id="PF13975">
    <property type="entry name" value="gag-asp_proteas"/>
    <property type="match status" value="1"/>
</dbReference>
<dbReference type="RefSeq" id="WP_184297549.1">
    <property type="nucleotide sequence ID" value="NZ_JACHLP010000002.1"/>
</dbReference>
<dbReference type="PANTHER" id="PTHR44858">
    <property type="entry name" value="TETRATRICOPEPTIDE REPEAT PROTEIN 6"/>
    <property type="match status" value="1"/>
</dbReference>
<keyword evidence="2" id="KW-0378">Hydrolase</keyword>
<evidence type="ECO:0000256" key="1">
    <source>
        <dbReference type="ARBA" id="ARBA00022737"/>
    </source>
</evidence>
<dbReference type="GO" id="GO:0004190">
    <property type="term" value="F:aspartic-type endopeptidase activity"/>
    <property type="evidence" value="ECO:0007669"/>
    <property type="project" value="InterPro"/>
</dbReference>
<name>A0A840L7W4_9BURK</name>
<feature type="repeat" description="TPR" evidence="4">
    <location>
        <begin position="512"/>
        <end position="545"/>
    </location>
</feature>
<dbReference type="Pfam" id="PF13650">
    <property type="entry name" value="Asp_protease_2"/>
    <property type="match status" value="1"/>
</dbReference>
<dbReference type="InterPro" id="IPR001995">
    <property type="entry name" value="Peptidase_A2_cat"/>
</dbReference>
<dbReference type="AlphaFoldDB" id="A0A840L7W4"/>
<dbReference type="SUPFAM" id="SSF48452">
    <property type="entry name" value="TPR-like"/>
    <property type="match status" value="1"/>
</dbReference>
<evidence type="ECO:0000256" key="3">
    <source>
        <dbReference type="ARBA" id="ARBA00022803"/>
    </source>
</evidence>
<dbReference type="Pfam" id="PF13432">
    <property type="entry name" value="TPR_16"/>
    <property type="match status" value="1"/>
</dbReference>
<dbReference type="InterPro" id="IPR021109">
    <property type="entry name" value="Peptidase_aspartic_dom_sf"/>
</dbReference>
<gene>
    <name evidence="7" type="ORF">HNP55_001378</name>
</gene>
<dbReference type="InterPro" id="IPR001969">
    <property type="entry name" value="Aspartic_peptidase_AS"/>
</dbReference>
<evidence type="ECO:0000259" key="6">
    <source>
        <dbReference type="PROSITE" id="PS50175"/>
    </source>
</evidence>
<evidence type="ECO:0000313" key="8">
    <source>
        <dbReference type="Proteomes" id="UP000562027"/>
    </source>
</evidence>
<dbReference type="PROSITE" id="PS50175">
    <property type="entry name" value="ASP_PROT_RETROV"/>
    <property type="match status" value="1"/>
</dbReference>
<accession>A0A840L7W4</accession>
<keyword evidence="8" id="KW-1185">Reference proteome</keyword>
<comment type="caution">
    <text evidence="7">The sequence shown here is derived from an EMBL/GenBank/DDBJ whole genome shotgun (WGS) entry which is preliminary data.</text>
</comment>
<feature type="signal peptide" evidence="5">
    <location>
        <begin position="1"/>
        <end position="30"/>
    </location>
</feature>
<dbReference type="InterPro" id="IPR050498">
    <property type="entry name" value="Ycf3"/>
</dbReference>
<dbReference type="PROSITE" id="PS51257">
    <property type="entry name" value="PROKAR_LIPOPROTEIN"/>
    <property type="match status" value="1"/>
</dbReference>
<dbReference type="Proteomes" id="UP000562027">
    <property type="component" value="Unassembled WGS sequence"/>
</dbReference>
<dbReference type="InterPro" id="IPR011990">
    <property type="entry name" value="TPR-like_helical_dom_sf"/>
</dbReference>
<dbReference type="PANTHER" id="PTHR44858:SF1">
    <property type="entry name" value="UDP-N-ACETYLGLUCOSAMINE--PEPTIDE N-ACETYLGLUCOSAMINYLTRANSFERASE SPINDLY-RELATED"/>
    <property type="match status" value="1"/>
</dbReference>
<feature type="repeat" description="TPR" evidence="4">
    <location>
        <begin position="338"/>
        <end position="371"/>
    </location>
</feature>
<keyword evidence="3 4" id="KW-0802">TPR repeat</keyword>
<dbReference type="GO" id="GO:0006508">
    <property type="term" value="P:proteolysis"/>
    <property type="evidence" value="ECO:0007669"/>
    <property type="project" value="UniProtKB-KW"/>
</dbReference>